<reference evidence="2 3" key="1">
    <citation type="submission" date="2021-03" db="EMBL/GenBank/DDBJ databases">
        <title>Genomic Encyclopedia of Type Strains, Phase IV (KMG-IV): sequencing the most valuable type-strain genomes for metagenomic binning, comparative biology and taxonomic classification.</title>
        <authorList>
            <person name="Goeker M."/>
        </authorList>
    </citation>
    <scope>NUCLEOTIDE SEQUENCE [LARGE SCALE GENOMIC DNA]</scope>
    <source>
        <strain evidence="2 3">DSM 27512</strain>
    </source>
</reference>
<proteinExistence type="predicted"/>
<evidence type="ECO:0000313" key="3">
    <source>
        <dbReference type="Proteomes" id="UP001314903"/>
    </source>
</evidence>
<protein>
    <recommendedName>
        <fullName evidence="1">DUF6900 domain-containing protein</fullName>
    </recommendedName>
</protein>
<feature type="domain" description="DUF6900" evidence="1">
    <location>
        <begin position="10"/>
        <end position="59"/>
    </location>
</feature>
<dbReference type="Pfam" id="PF21841">
    <property type="entry name" value="DUF6900"/>
    <property type="match status" value="1"/>
</dbReference>
<dbReference type="EMBL" id="JAGGLI010000044">
    <property type="protein sequence ID" value="MBP2028852.1"/>
    <property type="molecule type" value="Genomic_DNA"/>
</dbReference>
<organism evidence="2 3">
    <name type="scientific">Acetoanaerobium pronyense</name>
    <dbReference type="NCBI Taxonomy" id="1482736"/>
    <lineage>
        <taxon>Bacteria</taxon>
        <taxon>Bacillati</taxon>
        <taxon>Bacillota</taxon>
        <taxon>Clostridia</taxon>
        <taxon>Peptostreptococcales</taxon>
        <taxon>Filifactoraceae</taxon>
        <taxon>Acetoanaerobium</taxon>
    </lineage>
</organism>
<accession>A0ABS4KM35</accession>
<dbReference type="RefSeq" id="WP_209661911.1">
    <property type="nucleotide sequence ID" value="NZ_JAGGLI010000044.1"/>
</dbReference>
<name>A0ABS4KM35_9FIRM</name>
<dbReference type="Proteomes" id="UP001314903">
    <property type="component" value="Unassembled WGS sequence"/>
</dbReference>
<evidence type="ECO:0000259" key="1">
    <source>
        <dbReference type="Pfam" id="PF21841"/>
    </source>
</evidence>
<gene>
    <name evidence="2" type="ORF">J2Z35_002690</name>
</gene>
<dbReference type="InterPro" id="IPR054195">
    <property type="entry name" value="DUF6900"/>
</dbReference>
<evidence type="ECO:0000313" key="2">
    <source>
        <dbReference type="EMBL" id="MBP2028852.1"/>
    </source>
</evidence>
<comment type="caution">
    <text evidence="2">The sequence shown here is derived from an EMBL/GenBank/DDBJ whole genome shotgun (WGS) entry which is preliminary data.</text>
</comment>
<sequence>MDKNMDKNIEKKLLEIAKAELFIETLETRNSDELDFHEVSTWGIRKALELAFELGREEGKTNK</sequence>
<keyword evidence="3" id="KW-1185">Reference proteome</keyword>